<dbReference type="OrthoDB" id="10289620at2759"/>
<evidence type="ECO:0000313" key="1">
    <source>
        <dbReference type="EMBL" id="VDO13378.1"/>
    </source>
</evidence>
<dbReference type="EMBL" id="UZAE01014410">
    <property type="protein sequence ID" value="VDO13378.1"/>
    <property type="molecule type" value="Genomic_DNA"/>
</dbReference>
<keyword evidence="2" id="KW-1185">Reference proteome</keyword>
<accession>A0A0R3TXG4</accession>
<sequence length="128" mass="14617">MTPQEEFDKITEFANKLTGQLFFERYNRAQFEITLDILPKPGGSCKIFFSSSYPEIKPGWIVTFGRQVVDANFPVEVSTILQAFMCCMFVITKRLGEELPSTIIQFDPDFSELLNIRLPGLSVSTFFV</sequence>
<reference evidence="3" key="1">
    <citation type="submission" date="2017-02" db="UniProtKB">
        <authorList>
            <consortium name="WormBaseParasite"/>
        </authorList>
    </citation>
    <scope>IDENTIFICATION</scope>
</reference>
<dbReference type="WBParaSite" id="HNAJ_0001255901-mRNA-1">
    <property type="protein sequence ID" value="HNAJ_0001255901-mRNA-1"/>
    <property type="gene ID" value="HNAJ_0001255901"/>
</dbReference>
<proteinExistence type="predicted"/>
<dbReference type="Proteomes" id="UP000278807">
    <property type="component" value="Unassembled WGS sequence"/>
</dbReference>
<name>A0A0R3TXG4_RODNA</name>
<evidence type="ECO:0000313" key="3">
    <source>
        <dbReference type="WBParaSite" id="HNAJ_0001255901-mRNA-1"/>
    </source>
</evidence>
<organism evidence="3">
    <name type="scientific">Rodentolepis nana</name>
    <name type="common">Dwarf tapeworm</name>
    <name type="synonym">Hymenolepis nana</name>
    <dbReference type="NCBI Taxonomy" id="102285"/>
    <lineage>
        <taxon>Eukaryota</taxon>
        <taxon>Metazoa</taxon>
        <taxon>Spiralia</taxon>
        <taxon>Lophotrochozoa</taxon>
        <taxon>Platyhelminthes</taxon>
        <taxon>Cestoda</taxon>
        <taxon>Eucestoda</taxon>
        <taxon>Cyclophyllidea</taxon>
        <taxon>Hymenolepididae</taxon>
        <taxon>Rodentolepis</taxon>
    </lineage>
</organism>
<reference evidence="1 2" key="2">
    <citation type="submission" date="2018-11" db="EMBL/GenBank/DDBJ databases">
        <authorList>
            <consortium name="Pathogen Informatics"/>
        </authorList>
    </citation>
    <scope>NUCLEOTIDE SEQUENCE [LARGE SCALE GENOMIC DNA]</scope>
</reference>
<gene>
    <name evidence="1" type="ORF">HNAJ_LOCUS12537</name>
</gene>
<evidence type="ECO:0000313" key="2">
    <source>
        <dbReference type="Proteomes" id="UP000278807"/>
    </source>
</evidence>
<dbReference type="AlphaFoldDB" id="A0A0R3TXG4"/>
<protein>
    <submittedName>
        <fullName evidence="3">UBC core domain-containing protein</fullName>
    </submittedName>
</protein>